<dbReference type="RefSeq" id="WP_250423985.1">
    <property type="nucleotide sequence ID" value="NZ_JAJKBJ010000010.1"/>
</dbReference>
<dbReference type="EMBL" id="JAJKBJ010000010">
    <property type="protein sequence ID" value="MCL9684337.1"/>
    <property type="molecule type" value="Genomic_DNA"/>
</dbReference>
<dbReference type="AlphaFoldDB" id="A0A9X2ICE6"/>
<accession>A0A9X2ICE6</accession>
<keyword evidence="3" id="KW-1185">Reference proteome</keyword>
<evidence type="ECO:0000313" key="2">
    <source>
        <dbReference type="EMBL" id="MCL9684337.1"/>
    </source>
</evidence>
<gene>
    <name evidence="2" type="ORF">LOX96_09550</name>
</gene>
<reference evidence="2" key="1">
    <citation type="submission" date="2021-11" db="EMBL/GenBank/DDBJ databases">
        <title>Legionella maioricencis sp. nov., a new species isolated from hot water samples in Mallorca.</title>
        <authorList>
            <person name="Crespi S."/>
            <person name="Drasar V."/>
            <person name="Salva-Serra F."/>
            <person name="Jaen-Luchoro D."/>
            <person name="Pineiro-Iglesias B."/>
            <person name="Aliaga F."/>
            <person name="Fernandez-Juarez V."/>
            <person name="Coll G."/>
            <person name="Moore E.R.B."/>
            <person name="Bennasar-Figueras A."/>
        </authorList>
    </citation>
    <scope>NUCLEOTIDE SEQUENCE</scope>
    <source>
        <strain evidence="2">HCPI-6</strain>
    </source>
</reference>
<dbReference type="Proteomes" id="UP001139721">
    <property type="component" value="Unassembled WGS sequence"/>
</dbReference>
<evidence type="ECO:0000256" key="1">
    <source>
        <dbReference type="SAM" id="SignalP"/>
    </source>
</evidence>
<feature type="signal peptide" evidence="1">
    <location>
        <begin position="1"/>
        <end position="27"/>
    </location>
</feature>
<organism evidence="2 3">
    <name type="scientific">Legionella maioricensis</name>
    <dbReference type="NCBI Taxonomy" id="2896528"/>
    <lineage>
        <taxon>Bacteria</taxon>
        <taxon>Pseudomonadati</taxon>
        <taxon>Pseudomonadota</taxon>
        <taxon>Gammaproteobacteria</taxon>
        <taxon>Legionellales</taxon>
        <taxon>Legionellaceae</taxon>
        <taxon>Legionella</taxon>
    </lineage>
</organism>
<proteinExistence type="predicted"/>
<name>A0A9X2ICE6_9GAMM</name>
<comment type="caution">
    <text evidence="2">The sequence shown here is derived from an EMBL/GenBank/DDBJ whole genome shotgun (WGS) entry which is preliminary data.</text>
</comment>
<sequence>MMKLARLMPQLGMGFSTFCCLISSTQAGIPVWSFTPNINHPPTATVAPTGSVAVQYTVSNNSRSSHNLVILPQTGVSQNGPCVLGPKGTTTSTCLLSLTISGSALPASGLFGGPTLCQVNPDGAPNPNECYHPRKEDSLAITVMANLALSVKGLTLNGQSSGQSRVITVTNRGDTPTTGLSISYPTWPTGTTVDTTSPSACANGTILPVGGSCTITVVPGTIATSGAGNAPCTTGIAPIPGVVTVTANGVILSSTTVEVLGYGCIYQGGYIYAMTETANPSASISGTVTSLSDQAPRYPNGIDWTSNGGIGHGIPPFDPTDVSYDLIPGVDAASTPSAPSPTFSAFQAFFASTYTNPDPFTSSSFSACQGLTDGQCNTRNLVTFYNQFMTNNTLGNGGTAPFTASPGPTPLSYYAAGLCKQTISGYSDWYLPAICEMGPANNGSGCVAGTQNIIDNLPDLIGIIGPSPDTSCAWGANCLTDRYWSSTEDALFQRDNAWSEIFDSGSNIQSTGVKYFMCGVRCSRSF</sequence>
<keyword evidence="1" id="KW-0732">Signal</keyword>
<protein>
    <submittedName>
        <fullName evidence="2">DUF1566 domain-containing protein</fullName>
    </submittedName>
</protein>
<evidence type="ECO:0000313" key="3">
    <source>
        <dbReference type="Proteomes" id="UP001139721"/>
    </source>
</evidence>
<feature type="chain" id="PRO_5040741913" evidence="1">
    <location>
        <begin position="28"/>
        <end position="526"/>
    </location>
</feature>